<evidence type="ECO:0000313" key="5">
    <source>
        <dbReference type="Proteomes" id="UP000544331"/>
    </source>
</evidence>
<dbReference type="InterPro" id="IPR000639">
    <property type="entry name" value="Epox_hydrolase-like"/>
</dbReference>
<organism evidence="4 5">
    <name type="scientific">Fusarium mundagurra</name>
    <dbReference type="NCBI Taxonomy" id="1567541"/>
    <lineage>
        <taxon>Eukaryota</taxon>
        <taxon>Fungi</taxon>
        <taxon>Dikarya</taxon>
        <taxon>Ascomycota</taxon>
        <taxon>Pezizomycotina</taxon>
        <taxon>Sordariomycetes</taxon>
        <taxon>Hypocreomycetidae</taxon>
        <taxon>Hypocreales</taxon>
        <taxon>Nectriaceae</taxon>
        <taxon>Fusarium</taxon>
        <taxon>Fusarium fujikuroi species complex</taxon>
    </lineage>
</organism>
<dbReference type="Proteomes" id="UP000544331">
    <property type="component" value="Unassembled WGS sequence"/>
</dbReference>
<dbReference type="InterPro" id="IPR000073">
    <property type="entry name" value="AB_hydrolase_1"/>
</dbReference>
<evidence type="ECO:0000259" key="3">
    <source>
        <dbReference type="Pfam" id="PF00561"/>
    </source>
</evidence>
<keyword evidence="5" id="KW-1185">Reference proteome</keyword>
<name>A0A8H5Y7J4_9HYPO</name>
<evidence type="ECO:0000256" key="2">
    <source>
        <dbReference type="ARBA" id="ARBA00038334"/>
    </source>
</evidence>
<accession>A0A8H5Y7J4</accession>
<gene>
    <name evidence="4" type="ORF">FMUND_11089</name>
</gene>
<dbReference type="PRINTS" id="PR00412">
    <property type="entry name" value="EPOXHYDRLASE"/>
</dbReference>
<dbReference type="Gene3D" id="3.40.50.1820">
    <property type="entry name" value="alpha/beta hydrolase"/>
    <property type="match status" value="1"/>
</dbReference>
<comment type="similarity">
    <text evidence="2">Belongs to the AB hydrolase superfamily. Epoxide hydrolase family.</text>
</comment>
<comment type="caution">
    <text evidence="4">The sequence shown here is derived from an EMBL/GenBank/DDBJ whole genome shotgun (WGS) entry which is preliminary data.</text>
</comment>
<dbReference type="GO" id="GO:0016787">
    <property type="term" value="F:hydrolase activity"/>
    <property type="evidence" value="ECO:0007669"/>
    <property type="project" value="UniProtKB-KW"/>
</dbReference>
<dbReference type="AlphaFoldDB" id="A0A8H5Y7J4"/>
<reference evidence="4 5" key="1">
    <citation type="submission" date="2020-05" db="EMBL/GenBank/DDBJ databases">
        <title>Identification and distribution of gene clusters putatively required for synthesis of sphingolipid metabolism inhibitors in phylogenetically diverse species of the filamentous fungus Fusarium.</title>
        <authorList>
            <person name="Kim H.-S."/>
            <person name="Busman M."/>
            <person name="Brown D.W."/>
            <person name="Divon H."/>
            <person name="Uhlig S."/>
            <person name="Proctor R.H."/>
        </authorList>
    </citation>
    <scope>NUCLEOTIDE SEQUENCE [LARGE SCALE GENOMIC DNA]</scope>
    <source>
        <strain evidence="4 5">NRRL 66235</strain>
    </source>
</reference>
<keyword evidence="1 4" id="KW-0378">Hydrolase</keyword>
<dbReference type="PANTHER" id="PTHR43329">
    <property type="entry name" value="EPOXIDE HYDROLASE"/>
    <property type="match status" value="1"/>
</dbReference>
<dbReference type="EMBL" id="JAAOAN010000424">
    <property type="protein sequence ID" value="KAF5707418.1"/>
    <property type="molecule type" value="Genomic_DNA"/>
</dbReference>
<dbReference type="Pfam" id="PF00561">
    <property type="entry name" value="Abhydrolase_1"/>
    <property type="match status" value="1"/>
</dbReference>
<feature type="domain" description="AB hydrolase-1" evidence="3">
    <location>
        <begin position="31"/>
        <end position="91"/>
    </location>
</feature>
<dbReference type="InterPro" id="IPR029058">
    <property type="entry name" value="AB_hydrolase_fold"/>
</dbReference>
<dbReference type="SUPFAM" id="SSF53474">
    <property type="entry name" value="alpha/beta-Hydrolases"/>
    <property type="match status" value="1"/>
</dbReference>
<proteinExistence type="inferred from homology"/>
<sequence>MAFSYSTYTTTRAFTYSYIHIPPQLPNTQYLLFLHGFPSTSYHWRHQISFFRAKGYGIIAPDLLGFGETSRPTELEMYKGEDMARDIVEILMSEGVRTMVGVAHDCRSKWTENFDNAKALPFRGCFLLSRLANYHPERFSAYVYIDHGYMAPGRSLTTAAVQHINKSVEEKLGFSILGYFLLFDDDDAPRLLDVHSESVESLYFSTDEEITKKYKGALGGLRAWLTEGKTTELPAYLSPEDHKHYEDAFSKEKGGYGPAINWYRAGLRNINEEDERSMPFPPIHEQYLHLSIPGDYSLEPPLPYFTNTKSEITTAAHVLTHPTLLIASTNVITAAMNIPEQMRPFATHLTVEQVVGGHWLHLEKPGEVNEILDRFVTKVEN</sequence>
<dbReference type="OrthoDB" id="284184at2759"/>
<evidence type="ECO:0000313" key="4">
    <source>
        <dbReference type="EMBL" id="KAF5707418.1"/>
    </source>
</evidence>
<protein>
    <submittedName>
        <fullName evidence="4">Epoxide hydrolase</fullName>
    </submittedName>
</protein>
<evidence type="ECO:0000256" key="1">
    <source>
        <dbReference type="ARBA" id="ARBA00022801"/>
    </source>
</evidence>